<evidence type="ECO:0000313" key="2">
    <source>
        <dbReference type="Proteomes" id="UP001254608"/>
    </source>
</evidence>
<name>A0ABU2WIQ6_9GAMM</name>
<gene>
    <name evidence="1" type="ORF">RM530_10225</name>
</gene>
<keyword evidence="2" id="KW-1185">Reference proteome</keyword>
<comment type="caution">
    <text evidence="1">The sequence shown here is derived from an EMBL/GenBank/DDBJ whole genome shotgun (WGS) entry which is preliminary data.</text>
</comment>
<sequence>MILEYKPELRKPWHSLAKRAGAREHEQLGDALMLLQEGGMQSRLVFCEVSGPLKNAAHAAQSLIKAHLDC</sequence>
<dbReference type="EMBL" id="JAVRIC010000013">
    <property type="protein sequence ID" value="MDT0497737.1"/>
    <property type="molecule type" value="Genomic_DNA"/>
</dbReference>
<dbReference type="RefSeq" id="WP_311365129.1">
    <property type="nucleotide sequence ID" value="NZ_JAVRIC010000013.1"/>
</dbReference>
<organism evidence="1 2">
    <name type="scientific">Banduia mediterranea</name>
    <dbReference type="NCBI Taxonomy" id="3075609"/>
    <lineage>
        <taxon>Bacteria</taxon>
        <taxon>Pseudomonadati</taxon>
        <taxon>Pseudomonadota</taxon>
        <taxon>Gammaproteobacteria</taxon>
        <taxon>Nevskiales</taxon>
        <taxon>Algiphilaceae</taxon>
        <taxon>Banduia</taxon>
    </lineage>
</organism>
<accession>A0ABU2WIQ6</accession>
<proteinExistence type="predicted"/>
<evidence type="ECO:0000313" key="1">
    <source>
        <dbReference type="EMBL" id="MDT0497737.1"/>
    </source>
</evidence>
<dbReference type="Proteomes" id="UP001254608">
    <property type="component" value="Unassembled WGS sequence"/>
</dbReference>
<reference evidence="1 2" key="1">
    <citation type="submission" date="2023-09" db="EMBL/GenBank/DDBJ databases">
        <authorList>
            <person name="Rey-Velasco X."/>
        </authorList>
    </citation>
    <scope>NUCLEOTIDE SEQUENCE [LARGE SCALE GENOMIC DNA]</scope>
    <source>
        <strain evidence="1 2">W345</strain>
    </source>
</reference>
<protein>
    <submittedName>
        <fullName evidence="1">Uncharacterized protein</fullName>
    </submittedName>
</protein>